<feature type="chain" id="PRO_5040871105" description="GLUG domain-containing protein" evidence="1">
    <location>
        <begin position="25"/>
        <end position="426"/>
    </location>
</feature>
<sequence>MKKQMAVCALILLFIVTLSPVVLAAGAEVNVEAGEACDYGVDIPFTPSPRAARYTFEVFDEEGAQDSLMRAQVTVSGEGEQRVYLPLAVDPEGAHRYTLQVTAHPASERVGLDTAATVRTPFTTSPSCGCAAGTAGAFYAGAGTEGSPWRVTNQAQLAHIHSAHLAGGHSFLQVRDIRLDGSWGGIGTDIKSFTGRYDGGYHTITFPNQTLSSGLFIYVVDSTITSLGIENAAISSSAARGALAAVCMGNTRITDCYALNSTVYGYAAGGLVGTAEKGSVLENCYVLGPRLNADWETGGLIGRINSGGLDLSGCYAIPASGGSPRRGSFALAGNTSYPGTGGNIYNSYWCNSPISAGVGGSVNDGGGYGTPPTLHAPSKGLALGDFSLLDNLNFDSGLWEIRTLTFNTAGGSVSQPVPVLKGFYGD</sequence>
<comment type="caution">
    <text evidence="2">The sequence shown here is derived from an EMBL/GenBank/DDBJ whole genome shotgun (WGS) entry which is preliminary data.</text>
</comment>
<organism evidence="2 3">
    <name type="scientific">Harryflintia acetispora</name>
    <dbReference type="NCBI Taxonomy" id="1849041"/>
    <lineage>
        <taxon>Bacteria</taxon>
        <taxon>Bacillati</taxon>
        <taxon>Bacillota</taxon>
        <taxon>Clostridia</taxon>
        <taxon>Eubacteriales</taxon>
        <taxon>Oscillospiraceae</taxon>
        <taxon>Harryflintia</taxon>
    </lineage>
</organism>
<name>A0A9X8Y8C1_9FIRM</name>
<protein>
    <recommendedName>
        <fullName evidence="4">GLUG domain-containing protein</fullName>
    </recommendedName>
</protein>
<keyword evidence="3" id="KW-1185">Reference proteome</keyword>
<accession>A0A9X8Y8C1</accession>
<proteinExistence type="predicted"/>
<keyword evidence="1" id="KW-0732">Signal</keyword>
<evidence type="ECO:0000313" key="2">
    <source>
        <dbReference type="EMBL" id="TCL43471.1"/>
    </source>
</evidence>
<dbReference type="AlphaFoldDB" id="A0A9X8Y8C1"/>
<evidence type="ECO:0000256" key="1">
    <source>
        <dbReference type="SAM" id="SignalP"/>
    </source>
</evidence>
<dbReference type="RefSeq" id="WP_132084465.1">
    <property type="nucleotide sequence ID" value="NZ_SLUK01000005.1"/>
</dbReference>
<dbReference type="EMBL" id="SLUK01000005">
    <property type="protein sequence ID" value="TCL43471.1"/>
    <property type="molecule type" value="Genomic_DNA"/>
</dbReference>
<dbReference type="Proteomes" id="UP000294682">
    <property type="component" value="Unassembled WGS sequence"/>
</dbReference>
<dbReference type="Gene3D" id="2.160.20.110">
    <property type="match status" value="1"/>
</dbReference>
<evidence type="ECO:0000313" key="3">
    <source>
        <dbReference type="Proteomes" id="UP000294682"/>
    </source>
</evidence>
<gene>
    <name evidence="2" type="ORF">EDD78_105101</name>
</gene>
<feature type="signal peptide" evidence="1">
    <location>
        <begin position="1"/>
        <end position="24"/>
    </location>
</feature>
<reference evidence="2 3" key="1">
    <citation type="submission" date="2019-03" db="EMBL/GenBank/DDBJ databases">
        <title>Genomic Encyclopedia of Type Strains, Phase IV (KMG-IV): sequencing the most valuable type-strain genomes for metagenomic binning, comparative biology and taxonomic classification.</title>
        <authorList>
            <person name="Goeker M."/>
        </authorList>
    </citation>
    <scope>NUCLEOTIDE SEQUENCE [LARGE SCALE GENOMIC DNA]</scope>
    <source>
        <strain evidence="2 3">DSM 100433</strain>
    </source>
</reference>
<evidence type="ECO:0008006" key="4">
    <source>
        <dbReference type="Google" id="ProtNLM"/>
    </source>
</evidence>